<evidence type="ECO:0000313" key="2">
    <source>
        <dbReference type="EMBL" id="KAK9918230.1"/>
    </source>
</evidence>
<gene>
    <name evidence="2" type="ORF">WJX75_002417</name>
</gene>
<dbReference type="Proteomes" id="UP001491310">
    <property type="component" value="Unassembled WGS sequence"/>
</dbReference>
<sequence>MQHKHPGLEADYIIGQEVSMGRSHIEDMLDTPLLRAERPRLTERDLICDLSIHHGIARKAMQDWKDSAGGSVCTAPSTSTSAKLELVPQLLASIKVPLTMWEMCVELQRMQNSATGDALEESEEDAQPKNSPAMACIGEDGIKGALRRRVGSIRQGVQAVEVGKGQQARLSKWEKARSDTHSIMSDCFSEAHRDVEQGAAGVPSRIRGLTAAVSAALDKADLPHGKGRPVRFALTDGLKNPASTSLLPARDTDAHAEEMNPDSQATTASQGVTSVSRDTAAETLSMPPVDRFLGNGMVLMPQTQLQSMFGVHVRSSVAEPQIIMKHTKVVDTNAADALSELEKEWLTAEGKLQETVTPAQTDAASGHGPQVRMLW</sequence>
<protein>
    <submittedName>
        <fullName evidence="2">Uncharacterized protein</fullName>
    </submittedName>
</protein>
<keyword evidence="3" id="KW-1185">Reference proteome</keyword>
<dbReference type="EMBL" id="JALJOT010000001">
    <property type="protein sequence ID" value="KAK9918230.1"/>
    <property type="molecule type" value="Genomic_DNA"/>
</dbReference>
<feature type="compositionally biased region" description="Polar residues" evidence="1">
    <location>
        <begin position="261"/>
        <end position="277"/>
    </location>
</feature>
<comment type="caution">
    <text evidence="2">The sequence shown here is derived from an EMBL/GenBank/DDBJ whole genome shotgun (WGS) entry which is preliminary data.</text>
</comment>
<organism evidence="2 3">
    <name type="scientific">Coccomyxa subellipsoidea</name>
    <dbReference type="NCBI Taxonomy" id="248742"/>
    <lineage>
        <taxon>Eukaryota</taxon>
        <taxon>Viridiplantae</taxon>
        <taxon>Chlorophyta</taxon>
        <taxon>core chlorophytes</taxon>
        <taxon>Trebouxiophyceae</taxon>
        <taxon>Trebouxiophyceae incertae sedis</taxon>
        <taxon>Coccomyxaceae</taxon>
        <taxon>Coccomyxa</taxon>
    </lineage>
</organism>
<evidence type="ECO:0000256" key="1">
    <source>
        <dbReference type="SAM" id="MobiDB-lite"/>
    </source>
</evidence>
<evidence type="ECO:0000313" key="3">
    <source>
        <dbReference type="Proteomes" id="UP001491310"/>
    </source>
</evidence>
<accession>A0ABR2Z2M1</accession>
<feature type="region of interest" description="Disordered" evidence="1">
    <location>
        <begin position="259"/>
        <end position="282"/>
    </location>
</feature>
<feature type="region of interest" description="Disordered" evidence="1">
    <location>
        <begin position="115"/>
        <end position="134"/>
    </location>
</feature>
<name>A0ABR2Z2M1_9CHLO</name>
<reference evidence="2 3" key="1">
    <citation type="journal article" date="2024" name="Nat. Commun.">
        <title>Phylogenomics reveals the evolutionary origins of lichenization in chlorophyte algae.</title>
        <authorList>
            <person name="Puginier C."/>
            <person name="Libourel C."/>
            <person name="Otte J."/>
            <person name="Skaloud P."/>
            <person name="Haon M."/>
            <person name="Grisel S."/>
            <person name="Petersen M."/>
            <person name="Berrin J.G."/>
            <person name="Delaux P.M."/>
            <person name="Dal Grande F."/>
            <person name="Keller J."/>
        </authorList>
    </citation>
    <scope>NUCLEOTIDE SEQUENCE [LARGE SCALE GENOMIC DNA]</scope>
    <source>
        <strain evidence="2 3">SAG 216-7</strain>
    </source>
</reference>
<proteinExistence type="predicted"/>